<evidence type="ECO:0000259" key="6">
    <source>
        <dbReference type="Pfam" id="PF00462"/>
    </source>
</evidence>
<dbReference type="CDD" id="cd03418">
    <property type="entry name" value="GRX_GRXb_1_3_like"/>
    <property type="match status" value="1"/>
</dbReference>
<dbReference type="InterPro" id="IPR011900">
    <property type="entry name" value="GRX_bact"/>
</dbReference>
<dbReference type="InterPro" id="IPR036249">
    <property type="entry name" value="Thioredoxin-like_sf"/>
</dbReference>
<organism evidence="7 8">
    <name type="scientific">Limimaricola litoreus</name>
    <dbReference type="NCBI Taxonomy" id="2955316"/>
    <lineage>
        <taxon>Bacteria</taxon>
        <taxon>Pseudomonadati</taxon>
        <taxon>Pseudomonadota</taxon>
        <taxon>Alphaproteobacteria</taxon>
        <taxon>Rhodobacterales</taxon>
        <taxon>Paracoccaceae</taxon>
        <taxon>Limimaricola</taxon>
    </lineage>
</organism>
<comment type="function">
    <text evidence="1 5">Has a glutathione-disulfide oxidoreductase activity in the presence of NADPH and glutathione reductase. Reduces low molecular weight disulfides and proteins.</text>
</comment>
<dbReference type="PRINTS" id="PR00160">
    <property type="entry name" value="GLUTAREDOXIN"/>
</dbReference>
<accession>A0A9X2FP77</accession>
<keyword evidence="5" id="KW-0676">Redox-active center</keyword>
<protein>
    <recommendedName>
        <fullName evidence="5">Glutaredoxin</fullName>
    </recommendedName>
</protein>
<dbReference type="GO" id="GO:0015038">
    <property type="term" value="F:glutathione disulfide oxidoreductase activity"/>
    <property type="evidence" value="ECO:0007669"/>
    <property type="project" value="UniProtKB-UniRule"/>
</dbReference>
<keyword evidence="8" id="KW-1185">Reference proteome</keyword>
<dbReference type="AlphaFoldDB" id="A0A9X2FP77"/>
<evidence type="ECO:0000256" key="3">
    <source>
        <dbReference type="ARBA" id="ARBA00022448"/>
    </source>
</evidence>
<feature type="domain" description="Glutaredoxin" evidence="6">
    <location>
        <begin position="8"/>
        <end position="68"/>
    </location>
</feature>
<comment type="caution">
    <text evidence="7">The sequence shown here is derived from an EMBL/GenBank/DDBJ whole genome shotgun (WGS) entry which is preliminary data.</text>
</comment>
<dbReference type="InterPro" id="IPR014025">
    <property type="entry name" value="Glutaredoxin_subgr"/>
</dbReference>
<keyword evidence="3 5" id="KW-0813">Transport</keyword>
<dbReference type="GO" id="GO:0009055">
    <property type="term" value="F:electron transfer activity"/>
    <property type="evidence" value="ECO:0007669"/>
    <property type="project" value="TreeGrafter"/>
</dbReference>
<sequence>MPDATPQIEIYTSPTCGYCHAAKRLFAQKGVSYTEINVVAQPERRAEMMQRANGGRTVPQIFIGDTHVGGYDDMALLDRRGGLDPMLGK</sequence>
<evidence type="ECO:0000256" key="1">
    <source>
        <dbReference type="ARBA" id="ARBA00002549"/>
    </source>
</evidence>
<dbReference type="PROSITE" id="PS51354">
    <property type="entry name" value="GLUTAREDOXIN_2"/>
    <property type="match status" value="1"/>
</dbReference>
<dbReference type="InterPro" id="IPR051548">
    <property type="entry name" value="Grx-like_ET"/>
</dbReference>
<dbReference type="GO" id="GO:0045454">
    <property type="term" value="P:cell redox homeostasis"/>
    <property type="evidence" value="ECO:0007669"/>
    <property type="project" value="InterPro"/>
</dbReference>
<evidence type="ECO:0000313" key="8">
    <source>
        <dbReference type="Proteomes" id="UP001139477"/>
    </source>
</evidence>
<dbReference type="SUPFAM" id="SSF52833">
    <property type="entry name" value="Thioredoxin-like"/>
    <property type="match status" value="1"/>
</dbReference>
<name>A0A9X2FP77_9RHOB</name>
<evidence type="ECO:0000256" key="5">
    <source>
        <dbReference type="RuleBase" id="RU364065"/>
    </source>
</evidence>
<dbReference type="Gene3D" id="3.40.30.10">
    <property type="entry name" value="Glutaredoxin"/>
    <property type="match status" value="1"/>
</dbReference>
<dbReference type="Pfam" id="PF00462">
    <property type="entry name" value="Glutaredoxin"/>
    <property type="match status" value="1"/>
</dbReference>
<keyword evidence="4 5" id="KW-0249">Electron transport</keyword>
<evidence type="ECO:0000256" key="4">
    <source>
        <dbReference type="ARBA" id="ARBA00022982"/>
    </source>
</evidence>
<reference evidence="7" key="1">
    <citation type="submission" date="2022-06" db="EMBL/GenBank/DDBJ databases">
        <title>Limimaricola sediminis sp. nov., isolated from an intertidal sediment.</title>
        <authorList>
            <person name="Shao X."/>
        </authorList>
    </citation>
    <scope>NUCLEOTIDE SEQUENCE</scope>
    <source>
        <strain evidence="7">ASW11-118</strain>
    </source>
</reference>
<comment type="similarity">
    <text evidence="2 5">Belongs to the glutaredoxin family.</text>
</comment>
<dbReference type="InterPro" id="IPR002109">
    <property type="entry name" value="Glutaredoxin"/>
</dbReference>
<dbReference type="NCBIfam" id="TIGR02181">
    <property type="entry name" value="GRX_bact"/>
    <property type="match status" value="1"/>
</dbReference>
<dbReference type="RefSeq" id="WP_253329957.1">
    <property type="nucleotide sequence ID" value="NZ_JAMYXC010000045.1"/>
</dbReference>
<dbReference type="EMBL" id="JAMYXC010000045">
    <property type="protein sequence ID" value="MCP1167645.1"/>
    <property type="molecule type" value="Genomic_DNA"/>
</dbReference>
<evidence type="ECO:0000313" key="7">
    <source>
        <dbReference type="EMBL" id="MCP1167645.1"/>
    </source>
</evidence>
<keyword evidence="5" id="KW-0963">Cytoplasm</keyword>
<proteinExistence type="inferred from homology"/>
<dbReference type="PANTHER" id="PTHR34386">
    <property type="entry name" value="GLUTAREDOXIN"/>
    <property type="match status" value="1"/>
</dbReference>
<dbReference type="PANTHER" id="PTHR34386:SF1">
    <property type="entry name" value="GLUTAREDOXIN-LIKE PROTEIN NRDH"/>
    <property type="match status" value="1"/>
</dbReference>
<dbReference type="Proteomes" id="UP001139477">
    <property type="component" value="Unassembled WGS sequence"/>
</dbReference>
<evidence type="ECO:0000256" key="2">
    <source>
        <dbReference type="ARBA" id="ARBA00007787"/>
    </source>
</evidence>
<gene>
    <name evidence="7" type="primary">grxC</name>
    <name evidence="7" type="ORF">NHG85_03715</name>
</gene>